<proteinExistence type="predicted"/>
<keyword evidence="2" id="KW-1185">Reference proteome</keyword>
<feature type="non-terminal residue" evidence="1">
    <location>
        <position position="1"/>
    </location>
</feature>
<feature type="non-terminal residue" evidence="1">
    <location>
        <position position="61"/>
    </location>
</feature>
<evidence type="ECO:0000313" key="1">
    <source>
        <dbReference type="EMBL" id="GMT34988.1"/>
    </source>
</evidence>
<sequence>QKMNKQLNKEMAAIFDKKQINDRPEPEMPSIEGVEYKRAVNWSGGKLSTVLQDEQGRQLFR</sequence>
<accession>A0AAV5WWB9</accession>
<organism evidence="1 2">
    <name type="scientific">Pristionchus fissidentatus</name>
    <dbReference type="NCBI Taxonomy" id="1538716"/>
    <lineage>
        <taxon>Eukaryota</taxon>
        <taxon>Metazoa</taxon>
        <taxon>Ecdysozoa</taxon>
        <taxon>Nematoda</taxon>
        <taxon>Chromadorea</taxon>
        <taxon>Rhabditida</taxon>
        <taxon>Rhabditina</taxon>
        <taxon>Diplogasteromorpha</taxon>
        <taxon>Diplogasteroidea</taxon>
        <taxon>Neodiplogasteridae</taxon>
        <taxon>Pristionchus</taxon>
    </lineage>
</organism>
<evidence type="ECO:0000313" key="2">
    <source>
        <dbReference type="Proteomes" id="UP001432322"/>
    </source>
</evidence>
<reference evidence="1" key="1">
    <citation type="submission" date="2023-10" db="EMBL/GenBank/DDBJ databases">
        <title>Genome assembly of Pristionchus species.</title>
        <authorList>
            <person name="Yoshida K."/>
            <person name="Sommer R.J."/>
        </authorList>
    </citation>
    <scope>NUCLEOTIDE SEQUENCE</scope>
    <source>
        <strain evidence="1">RS5133</strain>
    </source>
</reference>
<gene>
    <name evidence="1" type="ORF">PFISCL1PPCAC_26285</name>
</gene>
<name>A0AAV5WWB9_9BILA</name>
<comment type="caution">
    <text evidence="1">The sequence shown here is derived from an EMBL/GenBank/DDBJ whole genome shotgun (WGS) entry which is preliminary data.</text>
</comment>
<dbReference type="EMBL" id="BTSY01000007">
    <property type="protein sequence ID" value="GMT34988.1"/>
    <property type="molecule type" value="Genomic_DNA"/>
</dbReference>
<protein>
    <submittedName>
        <fullName evidence="1">Uncharacterized protein</fullName>
    </submittedName>
</protein>
<dbReference type="AlphaFoldDB" id="A0AAV5WWB9"/>
<dbReference type="Proteomes" id="UP001432322">
    <property type="component" value="Unassembled WGS sequence"/>
</dbReference>